<evidence type="ECO:0000313" key="2">
    <source>
        <dbReference type="Proteomes" id="UP000000305"/>
    </source>
</evidence>
<dbReference type="HOGENOM" id="CLU_2981189_0_0_1"/>
<name>E9H7D1_DAPPU</name>
<dbReference type="KEGG" id="dpx:DAPPUDRAFT_326319"/>
<dbReference type="AlphaFoldDB" id="E9H7D1"/>
<keyword evidence="2" id="KW-1185">Reference proteome</keyword>
<accession>E9H7D1</accession>
<evidence type="ECO:0000313" key="1">
    <source>
        <dbReference type="EMBL" id="EFX72386.1"/>
    </source>
</evidence>
<gene>
    <name evidence="1" type="ORF">DAPPUDRAFT_326319</name>
</gene>
<dbReference type="Proteomes" id="UP000000305">
    <property type="component" value="Unassembled WGS sequence"/>
</dbReference>
<reference evidence="1 2" key="1">
    <citation type="journal article" date="2011" name="Science">
        <title>The ecoresponsive genome of Daphnia pulex.</title>
        <authorList>
            <person name="Colbourne J.K."/>
            <person name="Pfrender M.E."/>
            <person name="Gilbert D."/>
            <person name="Thomas W.K."/>
            <person name="Tucker A."/>
            <person name="Oakley T.H."/>
            <person name="Tokishita S."/>
            <person name="Aerts A."/>
            <person name="Arnold G.J."/>
            <person name="Basu M.K."/>
            <person name="Bauer D.J."/>
            <person name="Caceres C.E."/>
            <person name="Carmel L."/>
            <person name="Casola C."/>
            <person name="Choi J.H."/>
            <person name="Detter J.C."/>
            <person name="Dong Q."/>
            <person name="Dusheyko S."/>
            <person name="Eads B.D."/>
            <person name="Frohlich T."/>
            <person name="Geiler-Samerotte K.A."/>
            <person name="Gerlach D."/>
            <person name="Hatcher P."/>
            <person name="Jogdeo S."/>
            <person name="Krijgsveld J."/>
            <person name="Kriventseva E.V."/>
            <person name="Kultz D."/>
            <person name="Laforsch C."/>
            <person name="Lindquist E."/>
            <person name="Lopez J."/>
            <person name="Manak J.R."/>
            <person name="Muller J."/>
            <person name="Pangilinan J."/>
            <person name="Patwardhan R.P."/>
            <person name="Pitluck S."/>
            <person name="Pritham E.J."/>
            <person name="Rechtsteiner A."/>
            <person name="Rho M."/>
            <person name="Rogozin I.B."/>
            <person name="Sakarya O."/>
            <person name="Salamov A."/>
            <person name="Schaack S."/>
            <person name="Shapiro H."/>
            <person name="Shiga Y."/>
            <person name="Skalitzky C."/>
            <person name="Smith Z."/>
            <person name="Souvorov A."/>
            <person name="Sung W."/>
            <person name="Tang Z."/>
            <person name="Tsuchiya D."/>
            <person name="Tu H."/>
            <person name="Vos H."/>
            <person name="Wang M."/>
            <person name="Wolf Y.I."/>
            <person name="Yamagata H."/>
            <person name="Yamada T."/>
            <person name="Ye Y."/>
            <person name="Shaw J.R."/>
            <person name="Andrews J."/>
            <person name="Crease T.J."/>
            <person name="Tang H."/>
            <person name="Lucas S.M."/>
            <person name="Robertson H.M."/>
            <person name="Bork P."/>
            <person name="Koonin E.V."/>
            <person name="Zdobnov E.M."/>
            <person name="Grigoriev I.V."/>
            <person name="Lynch M."/>
            <person name="Boore J.L."/>
        </authorList>
    </citation>
    <scope>NUCLEOTIDE SEQUENCE [LARGE SCALE GENOMIC DNA]</scope>
</reference>
<dbReference type="InParanoid" id="E9H7D1"/>
<dbReference type="EMBL" id="GL732600">
    <property type="protein sequence ID" value="EFX72386.1"/>
    <property type="molecule type" value="Genomic_DNA"/>
</dbReference>
<sequence>MHMGIVNWLQPMDLWTRTCCGVPGLKEAIYMVMNHITNESLDSYGTTQTQLLQMFPKD</sequence>
<protein>
    <submittedName>
        <fullName evidence="1">Uncharacterized protein</fullName>
    </submittedName>
</protein>
<organism evidence="1 2">
    <name type="scientific">Daphnia pulex</name>
    <name type="common">Water flea</name>
    <dbReference type="NCBI Taxonomy" id="6669"/>
    <lineage>
        <taxon>Eukaryota</taxon>
        <taxon>Metazoa</taxon>
        <taxon>Ecdysozoa</taxon>
        <taxon>Arthropoda</taxon>
        <taxon>Crustacea</taxon>
        <taxon>Branchiopoda</taxon>
        <taxon>Diplostraca</taxon>
        <taxon>Cladocera</taxon>
        <taxon>Anomopoda</taxon>
        <taxon>Daphniidae</taxon>
        <taxon>Daphnia</taxon>
    </lineage>
</organism>
<proteinExistence type="predicted"/>